<dbReference type="Proteomes" id="UP001141806">
    <property type="component" value="Unassembled WGS sequence"/>
</dbReference>
<evidence type="ECO:0000259" key="5">
    <source>
        <dbReference type="PROSITE" id="PS50158"/>
    </source>
</evidence>
<dbReference type="EMBL" id="JAMYWD010000001">
    <property type="protein sequence ID" value="KAJ4982094.1"/>
    <property type="molecule type" value="Genomic_DNA"/>
</dbReference>
<keyword evidence="2" id="KW-0064">Aspartyl protease</keyword>
<reference evidence="6" key="1">
    <citation type="journal article" date="2023" name="Plant J.">
        <title>The genome of the king protea, Protea cynaroides.</title>
        <authorList>
            <person name="Chang J."/>
            <person name="Duong T.A."/>
            <person name="Schoeman C."/>
            <person name="Ma X."/>
            <person name="Roodt D."/>
            <person name="Barker N."/>
            <person name="Li Z."/>
            <person name="Van de Peer Y."/>
            <person name="Mizrachi E."/>
        </authorList>
    </citation>
    <scope>NUCLEOTIDE SEQUENCE</scope>
    <source>
        <tissue evidence="6">Young leaves</tissue>
    </source>
</reference>
<accession>A0A9Q0R3V3</accession>
<evidence type="ECO:0000256" key="3">
    <source>
        <dbReference type="ARBA" id="ARBA00023125"/>
    </source>
</evidence>
<dbReference type="Pfam" id="PF00098">
    <property type="entry name" value="zf-CCHC"/>
    <property type="match status" value="1"/>
</dbReference>
<keyword evidence="1" id="KW-0645">Protease</keyword>
<dbReference type="FunFam" id="3.30.70.270:FF:000020">
    <property type="entry name" value="Transposon Tf2-6 polyprotein-like Protein"/>
    <property type="match status" value="1"/>
</dbReference>
<dbReference type="InterPro" id="IPR036875">
    <property type="entry name" value="Znf_CCHC_sf"/>
</dbReference>
<dbReference type="GO" id="GO:0003677">
    <property type="term" value="F:DNA binding"/>
    <property type="evidence" value="ECO:0007669"/>
    <property type="project" value="UniProtKB-KW"/>
</dbReference>
<dbReference type="InterPro" id="IPR043128">
    <property type="entry name" value="Rev_trsase/Diguanyl_cyclase"/>
</dbReference>
<dbReference type="InterPro" id="IPR005162">
    <property type="entry name" value="Retrotrans_gag_dom"/>
</dbReference>
<keyword evidence="3" id="KW-0238">DNA-binding</keyword>
<name>A0A9Q0R3V3_9MAGN</name>
<evidence type="ECO:0000256" key="4">
    <source>
        <dbReference type="PROSITE-ProRule" id="PRU00047"/>
    </source>
</evidence>
<keyword evidence="2" id="KW-0378">Hydrolase</keyword>
<keyword evidence="4" id="KW-0479">Metal-binding</keyword>
<keyword evidence="4" id="KW-0863">Zinc-finger</keyword>
<dbReference type="PANTHER" id="PTHR34072">
    <property type="entry name" value="ENZYMATIC POLYPROTEIN-RELATED"/>
    <property type="match status" value="1"/>
</dbReference>
<dbReference type="Gene3D" id="3.30.70.270">
    <property type="match status" value="1"/>
</dbReference>
<dbReference type="SUPFAM" id="SSF56672">
    <property type="entry name" value="DNA/RNA polymerases"/>
    <property type="match status" value="1"/>
</dbReference>
<evidence type="ECO:0000256" key="2">
    <source>
        <dbReference type="ARBA" id="ARBA00022750"/>
    </source>
</evidence>
<protein>
    <recommendedName>
        <fullName evidence="5">CCHC-type domain-containing protein</fullName>
    </recommendedName>
</protein>
<proteinExistence type="predicted"/>
<dbReference type="InterPro" id="IPR043502">
    <property type="entry name" value="DNA/RNA_pol_sf"/>
</dbReference>
<dbReference type="InterPro" id="IPR001878">
    <property type="entry name" value="Znf_CCHC"/>
</dbReference>
<dbReference type="Gene3D" id="4.10.60.10">
    <property type="entry name" value="Zinc finger, CCHC-type"/>
    <property type="match status" value="1"/>
</dbReference>
<keyword evidence="4" id="KW-0862">Zinc</keyword>
<gene>
    <name evidence="6" type="ORF">NE237_032931</name>
</gene>
<organism evidence="6 7">
    <name type="scientific">Protea cynaroides</name>
    <dbReference type="NCBI Taxonomy" id="273540"/>
    <lineage>
        <taxon>Eukaryota</taxon>
        <taxon>Viridiplantae</taxon>
        <taxon>Streptophyta</taxon>
        <taxon>Embryophyta</taxon>
        <taxon>Tracheophyta</taxon>
        <taxon>Spermatophyta</taxon>
        <taxon>Magnoliopsida</taxon>
        <taxon>Proteales</taxon>
        <taxon>Proteaceae</taxon>
        <taxon>Protea</taxon>
    </lineage>
</organism>
<evidence type="ECO:0000313" key="7">
    <source>
        <dbReference type="Proteomes" id="UP001141806"/>
    </source>
</evidence>
<feature type="domain" description="CCHC-type" evidence="5">
    <location>
        <begin position="207"/>
        <end position="223"/>
    </location>
</feature>
<dbReference type="PROSITE" id="PS50158">
    <property type="entry name" value="ZF_CCHC"/>
    <property type="match status" value="1"/>
</dbReference>
<dbReference type="Pfam" id="PF03732">
    <property type="entry name" value="Retrotrans_gag"/>
    <property type="match status" value="1"/>
</dbReference>
<comment type="caution">
    <text evidence="6">The sequence shown here is derived from an EMBL/GenBank/DDBJ whole genome shotgun (WGS) entry which is preliminary data.</text>
</comment>
<dbReference type="GO" id="GO:0006508">
    <property type="term" value="P:proteolysis"/>
    <property type="evidence" value="ECO:0007669"/>
    <property type="project" value="UniProtKB-KW"/>
</dbReference>
<evidence type="ECO:0000256" key="1">
    <source>
        <dbReference type="ARBA" id="ARBA00022670"/>
    </source>
</evidence>
<dbReference type="AlphaFoldDB" id="A0A9Q0R3V3"/>
<dbReference type="GO" id="GO:0008270">
    <property type="term" value="F:zinc ion binding"/>
    <property type="evidence" value="ECO:0007669"/>
    <property type="project" value="UniProtKB-KW"/>
</dbReference>
<dbReference type="GO" id="GO:0004190">
    <property type="term" value="F:aspartic-type endopeptidase activity"/>
    <property type="evidence" value="ECO:0007669"/>
    <property type="project" value="UniProtKB-KW"/>
</dbReference>
<dbReference type="Pfam" id="PF17919">
    <property type="entry name" value="RT_RNaseH_2"/>
    <property type="match status" value="1"/>
</dbReference>
<dbReference type="InterPro" id="IPR041577">
    <property type="entry name" value="RT_RNaseH_2"/>
</dbReference>
<dbReference type="SUPFAM" id="SSF57756">
    <property type="entry name" value="Retrovirus zinc finger-like domains"/>
    <property type="match status" value="1"/>
</dbReference>
<dbReference type="PANTHER" id="PTHR34072:SF52">
    <property type="entry name" value="RIBONUCLEASE H"/>
    <property type="match status" value="1"/>
</dbReference>
<evidence type="ECO:0000313" key="6">
    <source>
        <dbReference type="EMBL" id="KAJ4982094.1"/>
    </source>
</evidence>
<dbReference type="SMART" id="SM00343">
    <property type="entry name" value="ZnF_C2HC"/>
    <property type="match status" value="1"/>
</dbReference>
<keyword evidence="7" id="KW-1185">Reference proteome</keyword>
<dbReference type="OrthoDB" id="415724at2759"/>
<sequence>MNLAREQCMQHAQLGCKLRWVLCSKPLKLHLYEIGQAGAAPVVNHPKHLGHLNNLLHGFQYRLRKKLREFNVKPSDPLWLAHWIDEMERNFLMMTITEEEKVLCATFMLKGDAHHWWKSSWDYLLTKHAQLTWAVYKEAFFEKYFPRSFRDSMEKEFISLYQGQMSVDAYQQRYEELFFFAPLSMQEEETKPVGTQPQPKPNSESPKCYNCNQPGHMARECPKPKNQFHQGRVYAVTSEDAAASPDVVTGHVVSAEGIKVDPSKIEAIVKWEAPKSVSEIRSFLGLAGYYRRFVEDYSWIAVPLTSLTKKGEKFVWTDKCEKSFQSLKTRFISAPILTIPVPGQTFTLYTDASGLGLGCVLMQGEQVIAYASRQLKVHEKNIPLMIWS</sequence>